<name>A0A977KTJ9_9CYAN</name>
<proteinExistence type="predicted"/>
<reference evidence="3" key="1">
    <citation type="submission" date="2021-04" db="EMBL/GenBank/DDBJ databases">
        <title>Genome sequence of Woronichinia naegeliana from Washington state freshwater lake bloom.</title>
        <authorList>
            <person name="Dreher T.W."/>
        </authorList>
    </citation>
    <scope>NUCLEOTIDE SEQUENCE</scope>
    <source>
        <strain evidence="3">WA131</strain>
    </source>
</reference>
<evidence type="ECO:0000256" key="2">
    <source>
        <dbReference type="SAM" id="SignalP"/>
    </source>
</evidence>
<dbReference type="KEGG" id="wna:KA717_28590"/>
<evidence type="ECO:0000313" key="3">
    <source>
        <dbReference type="EMBL" id="UXE59678.1"/>
    </source>
</evidence>
<keyword evidence="1" id="KW-0175">Coiled coil</keyword>
<dbReference type="AlphaFoldDB" id="A0A977KTJ9"/>
<evidence type="ECO:0000256" key="1">
    <source>
        <dbReference type="SAM" id="Coils"/>
    </source>
</evidence>
<gene>
    <name evidence="3" type="ORF">KA717_28590</name>
</gene>
<feature type="chain" id="PRO_5037884626" evidence="2">
    <location>
        <begin position="26"/>
        <end position="322"/>
    </location>
</feature>
<dbReference type="EMBL" id="CP073041">
    <property type="protein sequence ID" value="UXE59678.1"/>
    <property type="molecule type" value="Genomic_DNA"/>
</dbReference>
<sequence length="322" mass="36239">MKKLVCPFAVGLSAALLVGQLSAQAQTGSIEFKVVPPPPASSPKDPCADKVKRAENLPLSYFRQSEAVVKLLDDIKTAASLSCTTIQQVSKDSVILYGPDVEKNTLKQILALLDLPRPGINMQMWGIQLSSQNATAMAEAMAKINREIDKKRELMQDSYKQIEEDVKTLKPETSFQQAINDLGYDELLKNNRPLSLTDILLRFLATEDRQSVADIANKKQFKKLFINYCGDDSDCLNKLNENPPFHRFLAARGLIYKNEKWSLSTDKTELKRTAQDRLERRLALLNFALQYRLSQEDPNFSGRKLQASADKFNDVLQNAIKD</sequence>
<organism evidence="3">
    <name type="scientific">Woronichinia naegeliana WA131</name>
    <dbReference type="NCBI Taxonomy" id="2824559"/>
    <lineage>
        <taxon>Bacteria</taxon>
        <taxon>Bacillati</taxon>
        <taxon>Cyanobacteriota</taxon>
        <taxon>Cyanophyceae</taxon>
        <taxon>Synechococcales</taxon>
        <taxon>Coelosphaeriaceae</taxon>
        <taxon>Woronichinia</taxon>
    </lineage>
</organism>
<feature type="coiled-coil region" evidence="1">
    <location>
        <begin position="137"/>
        <end position="165"/>
    </location>
</feature>
<feature type="signal peptide" evidence="2">
    <location>
        <begin position="1"/>
        <end position="25"/>
    </location>
</feature>
<dbReference type="Proteomes" id="UP001065613">
    <property type="component" value="Chromosome"/>
</dbReference>
<accession>A0A977KTJ9</accession>
<keyword evidence="2" id="KW-0732">Signal</keyword>
<protein>
    <submittedName>
        <fullName evidence="3">Uncharacterized protein</fullName>
    </submittedName>
</protein>